<feature type="transmembrane region" description="Helical" evidence="6">
    <location>
        <begin position="269"/>
        <end position="290"/>
    </location>
</feature>
<dbReference type="GO" id="GO:0022857">
    <property type="term" value="F:transmembrane transporter activity"/>
    <property type="evidence" value="ECO:0007669"/>
    <property type="project" value="InterPro"/>
</dbReference>
<feature type="transmembrane region" description="Helical" evidence="6">
    <location>
        <begin position="63"/>
        <end position="82"/>
    </location>
</feature>
<evidence type="ECO:0000256" key="1">
    <source>
        <dbReference type="ARBA" id="ARBA00004651"/>
    </source>
</evidence>
<proteinExistence type="predicted"/>
<feature type="transmembrane region" description="Helical" evidence="6">
    <location>
        <begin position="195"/>
        <end position="215"/>
    </location>
</feature>
<dbReference type="Pfam" id="PF02653">
    <property type="entry name" value="BPD_transp_2"/>
    <property type="match status" value="1"/>
</dbReference>
<dbReference type="GO" id="GO:0005886">
    <property type="term" value="C:plasma membrane"/>
    <property type="evidence" value="ECO:0007669"/>
    <property type="project" value="UniProtKB-SubCell"/>
</dbReference>
<organism evidence="8 9">
    <name type="scientific">Pseudooceanicola antarcticus</name>
    <dbReference type="NCBI Taxonomy" id="1247613"/>
    <lineage>
        <taxon>Bacteria</taxon>
        <taxon>Pseudomonadati</taxon>
        <taxon>Pseudomonadota</taxon>
        <taxon>Alphaproteobacteria</taxon>
        <taxon>Rhodobacterales</taxon>
        <taxon>Paracoccaceae</taxon>
        <taxon>Pseudooceanicola</taxon>
    </lineage>
</organism>
<name>A0A285JF01_9RHOB</name>
<dbReference type="OrthoDB" id="9809785at2"/>
<evidence type="ECO:0000256" key="3">
    <source>
        <dbReference type="ARBA" id="ARBA00022692"/>
    </source>
</evidence>
<feature type="transmembrane region" description="Helical" evidence="6">
    <location>
        <begin position="21"/>
        <end position="43"/>
    </location>
</feature>
<feature type="transmembrane region" description="Helical" evidence="6">
    <location>
        <begin position="94"/>
        <end position="113"/>
    </location>
</feature>
<evidence type="ECO:0000313" key="9">
    <source>
        <dbReference type="Proteomes" id="UP000231655"/>
    </source>
</evidence>
<gene>
    <name evidence="7" type="ORF">CVM39_04620</name>
    <name evidence="8" type="ORF">SAMN06297129_3584</name>
</gene>
<dbReference type="Proteomes" id="UP000231702">
    <property type="component" value="Unassembled WGS sequence"/>
</dbReference>
<feature type="transmembrane region" description="Helical" evidence="6">
    <location>
        <begin position="147"/>
        <end position="165"/>
    </location>
</feature>
<keyword evidence="10" id="KW-1185">Reference proteome</keyword>
<dbReference type="AlphaFoldDB" id="A0A285JF01"/>
<evidence type="ECO:0000313" key="8">
    <source>
        <dbReference type="EMBL" id="SNY58653.1"/>
    </source>
</evidence>
<reference evidence="8 9" key="1">
    <citation type="submission" date="2017-09" db="EMBL/GenBank/DDBJ databases">
        <authorList>
            <person name="Ehlers B."/>
            <person name="Leendertz F.H."/>
        </authorList>
    </citation>
    <scope>NUCLEOTIDE SEQUENCE [LARGE SCALE GENOMIC DNA]</scope>
    <source>
        <strain evidence="8 9">CGMCC 1.12662</strain>
    </source>
</reference>
<reference evidence="7 10" key="2">
    <citation type="journal article" date="2018" name="Int. J. Syst. Evol. Microbiol.">
        <title>Pseudooceanicola lipolyticus sp. nov., a marine alphaproteobacterium, reclassification of Oceanicola flagellatus as Pseudooceanicola flagellatus comb. nov. and emended description of the genus Pseudooceanicola.</title>
        <authorList>
            <person name="Huang M.-M."/>
            <person name="Guo L.-L."/>
            <person name="Wu Y.-H."/>
            <person name="Lai Q.-L."/>
            <person name="Shao Z.-Z."/>
            <person name="Wang C.-S."/>
            <person name="Wu M."/>
            <person name="Xu X.-W."/>
        </authorList>
    </citation>
    <scope>NUCLEOTIDE SEQUENCE [LARGE SCALE GENOMIC DNA]</scope>
    <source>
        <strain evidence="7 10">Ar-45</strain>
    </source>
</reference>
<evidence type="ECO:0000256" key="2">
    <source>
        <dbReference type="ARBA" id="ARBA00022475"/>
    </source>
</evidence>
<dbReference type="Proteomes" id="UP000231655">
    <property type="component" value="Unassembled WGS sequence"/>
</dbReference>
<feature type="transmembrane region" description="Helical" evidence="6">
    <location>
        <begin position="297"/>
        <end position="316"/>
    </location>
</feature>
<keyword evidence="2" id="KW-1003">Cell membrane</keyword>
<feature type="transmembrane region" description="Helical" evidence="6">
    <location>
        <begin position="119"/>
        <end position="138"/>
    </location>
</feature>
<feature type="transmembrane region" description="Helical" evidence="6">
    <location>
        <begin position="245"/>
        <end position="263"/>
    </location>
</feature>
<evidence type="ECO:0000256" key="5">
    <source>
        <dbReference type="ARBA" id="ARBA00023136"/>
    </source>
</evidence>
<sequence>MSYRIEPRRNASALANLLAPVIAVALTLLFGGALFAVLGYPPIETLTAFFIRPVSSMYGFTELLVKAVPLIIIAAGLSVGFRANVWNIGAEGQLTMGAIAATGVGLFAPEALYPMLLPLMFVAGLVGGAAWAGIAALLRTKLNTNEILVTLMLTYIAGLFLSFLVRGPWRDPNGYNFPQTALLPYEGMLEPLDPMYRVTASVVFALIALVALWVVTARSFAGYRLSVGGAAPRAARYAGFSEKGAIWVGLLTGGAAAGIAGFYEAAGPLGQLSAVISPGYGFAAIIVAFVGRLSAPGILLGGLFLALTYVGGESVQMSHGIPSPITRVFQGLLLFLLLASEFFVSYRLVRTGRAAA</sequence>
<dbReference type="RefSeq" id="WP_097147276.1">
    <property type="nucleotide sequence ID" value="NZ_OBEA01000008.1"/>
</dbReference>
<feature type="transmembrane region" description="Helical" evidence="6">
    <location>
        <begin position="328"/>
        <end position="349"/>
    </location>
</feature>
<comment type="subcellular location">
    <subcellularLocation>
        <location evidence="1">Cell membrane</location>
        <topology evidence="1">Multi-pass membrane protein</topology>
    </subcellularLocation>
</comment>
<evidence type="ECO:0000313" key="7">
    <source>
        <dbReference type="EMBL" id="PJE31078.1"/>
    </source>
</evidence>
<evidence type="ECO:0000313" key="10">
    <source>
        <dbReference type="Proteomes" id="UP000231702"/>
    </source>
</evidence>
<dbReference type="CDD" id="cd06580">
    <property type="entry name" value="TM_PBP1_transp_TpRbsC_like"/>
    <property type="match status" value="1"/>
</dbReference>
<accession>A0A285JF01</accession>
<evidence type="ECO:0000256" key="4">
    <source>
        <dbReference type="ARBA" id="ARBA00022989"/>
    </source>
</evidence>
<dbReference type="EMBL" id="PGTD01000011">
    <property type="protein sequence ID" value="PJE31078.1"/>
    <property type="molecule type" value="Genomic_DNA"/>
</dbReference>
<protein>
    <submittedName>
        <fullName evidence="7">ABC transporter permease</fullName>
    </submittedName>
    <submittedName>
        <fullName evidence="8">Nucleoside ABC transporter membrane protein</fullName>
    </submittedName>
</protein>
<keyword evidence="3 6" id="KW-0812">Transmembrane</keyword>
<evidence type="ECO:0000256" key="6">
    <source>
        <dbReference type="SAM" id="Phobius"/>
    </source>
</evidence>
<dbReference type="PANTHER" id="PTHR47089:SF1">
    <property type="entry name" value="GUANOSINE ABC TRANSPORTER PERMEASE PROTEIN NUPP"/>
    <property type="match status" value="1"/>
</dbReference>
<dbReference type="InterPro" id="IPR001851">
    <property type="entry name" value="ABC_transp_permease"/>
</dbReference>
<dbReference type="EMBL" id="OBEA01000008">
    <property type="protein sequence ID" value="SNY58653.1"/>
    <property type="molecule type" value="Genomic_DNA"/>
</dbReference>
<dbReference type="PANTHER" id="PTHR47089">
    <property type="entry name" value="ABC TRANSPORTER, PERMEASE PROTEIN"/>
    <property type="match status" value="1"/>
</dbReference>
<keyword evidence="5 6" id="KW-0472">Membrane</keyword>
<keyword evidence="4 6" id="KW-1133">Transmembrane helix</keyword>